<accession>A0A0S4LLK1</accession>
<dbReference type="Proteomes" id="UP000198736">
    <property type="component" value="Unassembled WGS sequence"/>
</dbReference>
<keyword evidence="2" id="KW-1185">Reference proteome</keyword>
<dbReference type="OrthoDB" id="145933at2"/>
<dbReference type="STRING" id="1742973.COMA2_40049"/>
<organism evidence="1 2">
    <name type="scientific">Candidatus Nitrospira nitrificans</name>
    <dbReference type="NCBI Taxonomy" id="1742973"/>
    <lineage>
        <taxon>Bacteria</taxon>
        <taxon>Pseudomonadati</taxon>
        <taxon>Nitrospirota</taxon>
        <taxon>Nitrospiria</taxon>
        <taxon>Nitrospirales</taxon>
        <taxon>Nitrospiraceae</taxon>
        <taxon>Nitrospira</taxon>
    </lineage>
</organism>
<dbReference type="RefSeq" id="WP_139077382.1">
    <property type="nucleotide sequence ID" value="NZ_CZPZ01000031.1"/>
</dbReference>
<reference evidence="2" key="1">
    <citation type="submission" date="2015-10" db="EMBL/GenBank/DDBJ databases">
        <authorList>
            <person name="Luecker S."/>
            <person name="Luecker S."/>
        </authorList>
    </citation>
    <scope>NUCLEOTIDE SEQUENCE [LARGE SCALE GENOMIC DNA]</scope>
</reference>
<protein>
    <submittedName>
        <fullName evidence="1">Uncharacterized protein</fullName>
    </submittedName>
</protein>
<evidence type="ECO:0000313" key="2">
    <source>
        <dbReference type="Proteomes" id="UP000198736"/>
    </source>
</evidence>
<name>A0A0S4LLK1_9BACT</name>
<gene>
    <name evidence="1" type="ORF">COMA2_40049</name>
</gene>
<evidence type="ECO:0000313" key="1">
    <source>
        <dbReference type="EMBL" id="CUS37833.1"/>
    </source>
</evidence>
<proteinExistence type="predicted"/>
<sequence length="364" mass="39223">MSTTKNAVPKMIQNNWAKTAKWASCLRTVPRNKVRRFEQRMLHAGDVVVCRVEVAAFPHSAIEDSSGRLQSLFPGDILVTTVANRESTRWNVGKVPEDDVYRPGRQLTILSIQGIIGDLTECASDTQEFATHVTVLGVAISDTAANMNISNYAITPLQYDRPTQLPLTILITGSSAEAGKTTAGINIVRCLIREGHDVIALKATGTASTIERQIYADAGASHVIDPIDFGLATTYSNEERGCMKGRFLGCLYHIANLNCSSLVVECGGDPIGANVPLFLTALRECGAPQFHVSSASDCLAALGLITLFQTINLPVNMFCGRCTDTTLLKNRTTTLTGISSLNLATGVDNDALYAMIRKLTSTIN</sequence>
<dbReference type="EMBL" id="CZPZ01000031">
    <property type="protein sequence ID" value="CUS37833.1"/>
    <property type="molecule type" value="Genomic_DNA"/>
</dbReference>
<dbReference type="AlphaFoldDB" id="A0A0S4LLK1"/>